<feature type="region of interest" description="Disordered" evidence="1">
    <location>
        <begin position="126"/>
        <end position="150"/>
    </location>
</feature>
<evidence type="ECO:0000256" key="1">
    <source>
        <dbReference type="SAM" id="MobiDB-lite"/>
    </source>
</evidence>
<dbReference type="OrthoDB" id="66599at2759"/>
<sequence length="150" mass="16321">MVPCSACGMATDATDDANGIGHPMCRIVVYFFAFLIYALERLSPSGARWCPLCAVAVDDNKEAWKTHLSKQCYNNPRKNGPDLEVDTAPRIPEKTRPNSSASTKAVSGARLIDADKLVAALQEVQLRKKQESKKKTPATDKEEPATAATK</sequence>
<reference evidence="3 4" key="1">
    <citation type="submission" date="2018-11" db="EMBL/GenBank/DDBJ databases">
        <authorList>
            <consortium name="Pathogen Informatics"/>
        </authorList>
    </citation>
    <scope>NUCLEOTIDE SEQUENCE [LARGE SCALE GENOMIC DNA]</scope>
</reference>
<evidence type="ECO:0000256" key="2">
    <source>
        <dbReference type="SAM" id="Phobius"/>
    </source>
</evidence>
<dbReference type="Proteomes" id="UP000271889">
    <property type="component" value="Unassembled WGS sequence"/>
</dbReference>
<gene>
    <name evidence="3" type="ORF">CGOC_LOCUS364</name>
</gene>
<proteinExistence type="predicted"/>
<evidence type="ECO:0000313" key="4">
    <source>
        <dbReference type="Proteomes" id="UP000271889"/>
    </source>
</evidence>
<keyword evidence="2" id="KW-0812">Transmembrane</keyword>
<keyword evidence="4" id="KW-1185">Reference proteome</keyword>
<name>A0A3P6RRN6_CYLGO</name>
<feature type="transmembrane region" description="Helical" evidence="2">
    <location>
        <begin position="20"/>
        <end position="39"/>
    </location>
</feature>
<organism evidence="3 4">
    <name type="scientific">Cylicostephanus goldi</name>
    <name type="common">Nematode worm</name>
    <dbReference type="NCBI Taxonomy" id="71465"/>
    <lineage>
        <taxon>Eukaryota</taxon>
        <taxon>Metazoa</taxon>
        <taxon>Ecdysozoa</taxon>
        <taxon>Nematoda</taxon>
        <taxon>Chromadorea</taxon>
        <taxon>Rhabditida</taxon>
        <taxon>Rhabditina</taxon>
        <taxon>Rhabditomorpha</taxon>
        <taxon>Strongyloidea</taxon>
        <taxon>Strongylidae</taxon>
        <taxon>Cylicostephanus</taxon>
    </lineage>
</organism>
<keyword evidence="2" id="KW-0472">Membrane</keyword>
<dbReference type="EMBL" id="UYRV01000477">
    <property type="protein sequence ID" value="VDK44618.1"/>
    <property type="molecule type" value="Genomic_DNA"/>
</dbReference>
<dbReference type="PANTHER" id="PTHR13371:SF0">
    <property type="entry name" value="CENTROSOMAL PROTEIN OF 104 KDA"/>
    <property type="match status" value="1"/>
</dbReference>
<feature type="region of interest" description="Disordered" evidence="1">
    <location>
        <begin position="75"/>
        <end position="107"/>
    </location>
</feature>
<feature type="compositionally biased region" description="Basic and acidic residues" evidence="1">
    <location>
        <begin position="126"/>
        <end position="144"/>
    </location>
</feature>
<keyword evidence="2" id="KW-1133">Transmembrane helix</keyword>
<protein>
    <submittedName>
        <fullName evidence="3">Uncharacterized protein</fullName>
    </submittedName>
</protein>
<dbReference type="AlphaFoldDB" id="A0A3P6RRN6"/>
<dbReference type="InterPro" id="IPR052607">
    <property type="entry name" value="CEP104-like"/>
</dbReference>
<dbReference type="GO" id="GO:0005929">
    <property type="term" value="C:cilium"/>
    <property type="evidence" value="ECO:0007669"/>
    <property type="project" value="TreeGrafter"/>
</dbReference>
<accession>A0A3P6RRN6</accession>
<dbReference type="PANTHER" id="PTHR13371">
    <property type="entry name" value="GLYCINE-, GLUTAMATE-, THIENYLCYCLOHEXYLPIPERIDINE-BINDING PROTEIN"/>
    <property type="match status" value="1"/>
</dbReference>
<evidence type="ECO:0000313" key="3">
    <source>
        <dbReference type="EMBL" id="VDK44618.1"/>
    </source>
</evidence>